<evidence type="ECO:0000259" key="3">
    <source>
        <dbReference type="Pfam" id="PF25485"/>
    </source>
</evidence>
<dbReference type="EMBL" id="JAQQWE010000001">
    <property type="protein sequence ID" value="KAK7967645.1"/>
    <property type="molecule type" value="Genomic_DNA"/>
</dbReference>
<feature type="compositionally biased region" description="Basic residues" evidence="1">
    <location>
        <begin position="131"/>
        <end position="141"/>
    </location>
</feature>
<evidence type="ECO:0000313" key="5">
    <source>
        <dbReference type="Proteomes" id="UP001391051"/>
    </source>
</evidence>
<evidence type="ECO:0000256" key="2">
    <source>
        <dbReference type="SAM" id="SignalP"/>
    </source>
</evidence>
<name>A0ABR1QY80_9PEZI</name>
<keyword evidence="2" id="KW-0732">Signal</keyword>
<feature type="domain" description="DUF7908" evidence="3">
    <location>
        <begin position="136"/>
        <end position="205"/>
    </location>
</feature>
<evidence type="ECO:0000313" key="4">
    <source>
        <dbReference type="EMBL" id="KAK7967645.1"/>
    </source>
</evidence>
<feature type="chain" id="PRO_5047207263" description="DUF7908 domain-containing protein" evidence="2">
    <location>
        <begin position="20"/>
        <end position="211"/>
    </location>
</feature>
<reference evidence="4 5" key="1">
    <citation type="submission" date="2023-01" db="EMBL/GenBank/DDBJ databases">
        <title>Analysis of 21 Apiospora genomes using comparative genomics revels a genus with tremendous synthesis potential of carbohydrate active enzymes and secondary metabolites.</title>
        <authorList>
            <person name="Sorensen T."/>
        </authorList>
    </citation>
    <scope>NUCLEOTIDE SEQUENCE [LARGE SCALE GENOMIC DNA]</scope>
    <source>
        <strain evidence="4 5">CBS 24483</strain>
    </source>
</reference>
<feature type="compositionally biased region" description="Polar residues" evidence="1">
    <location>
        <begin position="79"/>
        <end position="91"/>
    </location>
</feature>
<organism evidence="4 5">
    <name type="scientific">Apiospora aurea</name>
    <dbReference type="NCBI Taxonomy" id="335848"/>
    <lineage>
        <taxon>Eukaryota</taxon>
        <taxon>Fungi</taxon>
        <taxon>Dikarya</taxon>
        <taxon>Ascomycota</taxon>
        <taxon>Pezizomycotina</taxon>
        <taxon>Sordariomycetes</taxon>
        <taxon>Xylariomycetidae</taxon>
        <taxon>Amphisphaeriales</taxon>
        <taxon>Apiosporaceae</taxon>
        <taxon>Apiospora</taxon>
    </lineage>
</organism>
<evidence type="ECO:0000256" key="1">
    <source>
        <dbReference type="SAM" id="MobiDB-lite"/>
    </source>
</evidence>
<keyword evidence="5" id="KW-1185">Reference proteome</keyword>
<dbReference type="Proteomes" id="UP001391051">
    <property type="component" value="Unassembled WGS sequence"/>
</dbReference>
<comment type="caution">
    <text evidence="4">The sequence shown here is derived from an EMBL/GenBank/DDBJ whole genome shotgun (WGS) entry which is preliminary data.</text>
</comment>
<feature type="compositionally biased region" description="Low complexity" evidence="1">
    <location>
        <begin position="53"/>
        <end position="78"/>
    </location>
</feature>
<dbReference type="RefSeq" id="XP_066707037.1">
    <property type="nucleotide sequence ID" value="XM_066838144.1"/>
</dbReference>
<accession>A0ABR1QY80</accession>
<dbReference type="Pfam" id="PF25485">
    <property type="entry name" value="DUF7908"/>
    <property type="match status" value="1"/>
</dbReference>
<feature type="compositionally biased region" description="Low complexity" evidence="1">
    <location>
        <begin position="97"/>
        <end position="108"/>
    </location>
</feature>
<feature type="signal peptide" evidence="2">
    <location>
        <begin position="1"/>
        <end position="19"/>
    </location>
</feature>
<dbReference type="GeneID" id="92071206"/>
<feature type="region of interest" description="Disordered" evidence="1">
    <location>
        <begin position="120"/>
        <end position="153"/>
    </location>
</feature>
<dbReference type="PROSITE" id="PS51257">
    <property type="entry name" value="PROKAR_LIPOPROTEIN"/>
    <property type="match status" value="1"/>
</dbReference>
<dbReference type="InterPro" id="IPR057230">
    <property type="entry name" value="DUF7908"/>
</dbReference>
<protein>
    <recommendedName>
        <fullName evidence="3">DUF7908 domain-containing protein</fullName>
    </recommendedName>
</protein>
<feature type="region of interest" description="Disordered" evidence="1">
    <location>
        <begin position="53"/>
        <end position="108"/>
    </location>
</feature>
<sequence length="211" mass="21613">MHRHGVLALLLFGVHGTFAASSCSFDTCLKITETITPSSSTLGSPSSSPLAIFTSSNGSNGSNGSSSISPTNTVSSASTPDATRSVTSLSTPFDGPSSATTRTTASATTENVPVLLTVVPSIPGPPNNGKRAFRRRGRHKRQDTTGGFVEAGGTVETCSDGTPFNITTQGQLTSDGRIVSTRPGDVFIPLAPSDDERGISTAFVVIGSVLH</sequence>
<gene>
    <name evidence="4" type="ORF">PG986_001922</name>
</gene>
<proteinExistence type="predicted"/>